<accession>A0A7H1N3C0</accession>
<dbReference type="RefSeq" id="WP_190260692.1">
    <property type="nucleotide sequence ID" value="NZ_CP053923.1"/>
</dbReference>
<proteinExistence type="predicted"/>
<reference evidence="1 2" key="1">
    <citation type="submission" date="2020-05" db="EMBL/GenBank/DDBJ databases">
        <title>Complete closed genome sequence of Defluviicoccus vanus.</title>
        <authorList>
            <person name="Bessarab I."/>
            <person name="Arumugam K."/>
            <person name="Maszenan A.M."/>
            <person name="Seviour R.J."/>
            <person name="Williams R.B."/>
        </authorList>
    </citation>
    <scope>NUCLEOTIDE SEQUENCE [LARGE SCALE GENOMIC DNA]</scope>
    <source>
        <strain evidence="1 2">Ben 114</strain>
    </source>
</reference>
<gene>
    <name evidence="1" type="ORF">HQ394_13835</name>
</gene>
<organism evidence="1 2">
    <name type="scientific">Defluviicoccus vanus</name>
    <dbReference type="NCBI Taxonomy" id="111831"/>
    <lineage>
        <taxon>Bacteria</taxon>
        <taxon>Pseudomonadati</taxon>
        <taxon>Pseudomonadota</taxon>
        <taxon>Alphaproteobacteria</taxon>
        <taxon>Rhodospirillales</taxon>
        <taxon>Rhodospirillaceae</taxon>
        <taxon>Defluviicoccus</taxon>
    </lineage>
</organism>
<evidence type="ECO:0000313" key="1">
    <source>
        <dbReference type="EMBL" id="QNT70206.1"/>
    </source>
</evidence>
<dbReference type="AlphaFoldDB" id="A0A7H1N3C0"/>
<evidence type="ECO:0000313" key="2">
    <source>
        <dbReference type="Proteomes" id="UP000516369"/>
    </source>
</evidence>
<dbReference type="EMBL" id="CP053923">
    <property type="protein sequence ID" value="QNT70206.1"/>
    <property type="molecule type" value="Genomic_DNA"/>
</dbReference>
<dbReference type="Proteomes" id="UP000516369">
    <property type="component" value="Chromosome"/>
</dbReference>
<protein>
    <submittedName>
        <fullName evidence="1">Uncharacterized protein</fullName>
    </submittedName>
</protein>
<name>A0A7H1N3C0_9PROT</name>
<keyword evidence="2" id="KW-1185">Reference proteome</keyword>
<sequence length="345" mass="38059">MKRLRIILVSAAAVVAMMAAGGWWYAQRETAQAVRRMFIDADLVGRVAYGSTSYNPLTGVVSIHDVRPVGDEESFPITLGTLEIIDWKREADLVAAAHVKLVDLRINVLDVARRQFEEGHSILSVRLTDPPAKILQDPLQALVVLGYRDLTGHADVDYQYDPGDAALQWSISFGFARMGELRLHVGLDGIKPKLIRTIAEIANQASTDNPLAALGGMAMLSGQKKAAEQIGITDFGLSYVDEGLVNRYKQYYDVHRFRLPGDPSQLELNQSQVGELTAQVLRFGLPEDTARSSVEAIARFSKQPRRLVLRTNIVEPIRLTRIVDGWGDPKAVSKLVFLTGAEVTN</sequence>
<dbReference type="KEGG" id="dvn:HQ394_13835"/>